<evidence type="ECO:0000313" key="1">
    <source>
        <dbReference type="EMBL" id="QOX63733.1"/>
    </source>
</evidence>
<proteinExistence type="predicted"/>
<keyword evidence="2" id="KW-1185">Reference proteome</keyword>
<organism evidence="1 2">
    <name type="scientific">Anoxybacterium hadale</name>
    <dbReference type="NCBI Taxonomy" id="3408580"/>
    <lineage>
        <taxon>Bacteria</taxon>
        <taxon>Bacillati</taxon>
        <taxon>Bacillota</taxon>
        <taxon>Clostridia</taxon>
        <taxon>Peptostreptococcales</taxon>
        <taxon>Anaerovoracaceae</taxon>
        <taxon>Anoxybacterium</taxon>
    </lineage>
</organism>
<dbReference type="EMBL" id="CP042469">
    <property type="protein sequence ID" value="QOX63733.1"/>
    <property type="molecule type" value="Genomic_DNA"/>
</dbReference>
<dbReference type="Proteomes" id="UP000594014">
    <property type="component" value="Chromosome"/>
</dbReference>
<sequence length="244" mass="27821">MINNSQMRFSMNAIKYMQILEDLKEQIELGGLAPGDMLPSENSLSANYGVSRMSARKALLLLSEKGYIYSVPGKGYFVNEPRYNKHILYFDETDFIKRYVENIKLHQVDIITAPEDVAAELGLARSKKVILIKNILFNEDEVPIAIDTKYLPYDRGQPNIEDEIGYATFPEIITNQVSLFSVKKELKIWPEISDKELNKILGLKESCPLLVIEQKCISKDDKPIAWGLMHIKKDYGRLFAVSAL</sequence>
<name>A0ACD1ABJ6_9FIRM</name>
<reference evidence="1" key="1">
    <citation type="submission" date="2019-08" db="EMBL/GenBank/DDBJ databases">
        <title>Genome sequence of Clostridiales bacterium MT110.</title>
        <authorList>
            <person name="Cao J."/>
        </authorList>
    </citation>
    <scope>NUCLEOTIDE SEQUENCE</scope>
    <source>
        <strain evidence="1">MT110</strain>
    </source>
</reference>
<gene>
    <name evidence="1" type="ORF">FRZ06_10440</name>
</gene>
<evidence type="ECO:0000313" key="2">
    <source>
        <dbReference type="Proteomes" id="UP000594014"/>
    </source>
</evidence>
<accession>A0ACD1ABJ6</accession>
<protein>
    <submittedName>
        <fullName evidence="1">GntR family transcriptional regulator</fullName>
    </submittedName>
</protein>